<gene>
    <name evidence="2" type="ORF">HJG60_009754</name>
</gene>
<accession>A0A834B9X6</accession>
<dbReference type="AlphaFoldDB" id="A0A834B9X6"/>
<feature type="region of interest" description="Disordered" evidence="1">
    <location>
        <begin position="1"/>
        <end position="31"/>
    </location>
</feature>
<dbReference type="Proteomes" id="UP000664940">
    <property type="component" value="Unassembled WGS sequence"/>
</dbReference>
<sequence>MLEWDQPGQRKPREISHGAHSHPDSNDPGALPKTLTLRLVFLQMSHCLRRRQPPDPGLQMGAARTSLLARVRTSPGPQALAACWHLVGQWLTLQYTVVGRDFRLSIQPLNFGGLLLAQAMPLCEL</sequence>
<evidence type="ECO:0000313" key="2">
    <source>
        <dbReference type="EMBL" id="KAF6125234.1"/>
    </source>
</evidence>
<evidence type="ECO:0000313" key="3">
    <source>
        <dbReference type="Proteomes" id="UP000664940"/>
    </source>
</evidence>
<protein>
    <submittedName>
        <fullName evidence="2">Uncharacterized protein</fullName>
    </submittedName>
</protein>
<evidence type="ECO:0000256" key="1">
    <source>
        <dbReference type="SAM" id="MobiDB-lite"/>
    </source>
</evidence>
<name>A0A834B9X6_9CHIR</name>
<proteinExistence type="predicted"/>
<dbReference type="EMBL" id="JABVXQ010000002">
    <property type="protein sequence ID" value="KAF6125234.1"/>
    <property type="molecule type" value="Genomic_DNA"/>
</dbReference>
<comment type="caution">
    <text evidence="2">The sequence shown here is derived from an EMBL/GenBank/DDBJ whole genome shotgun (WGS) entry which is preliminary data.</text>
</comment>
<reference evidence="2 3" key="1">
    <citation type="journal article" date="2020" name="Nature">
        <title>Six reference-quality genomes reveal evolution of bat adaptations.</title>
        <authorList>
            <person name="Jebb D."/>
            <person name="Huang Z."/>
            <person name="Pippel M."/>
            <person name="Hughes G.M."/>
            <person name="Lavrichenko K."/>
            <person name="Devanna P."/>
            <person name="Winkler S."/>
            <person name="Jermiin L.S."/>
            <person name="Skirmuntt E.C."/>
            <person name="Katzourakis A."/>
            <person name="Burkitt-Gray L."/>
            <person name="Ray D.A."/>
            <person name="Sullivan K.A.M."/>
            <person name="Roscito J.G."/>
            <person name="Kirilenko B.M."/>
            <person name="Davalos L.M."/>
            <person name="Corthals A.P."/>
            <person name="Power M.L."/>
            <person name="Jones G."/>
            <person name="Ransome R.D."/>
            <person name="Dechmann D.K.N."/>
            <person name="Locatelli A.G."/>
            <person name="Puechmaille S.J."/>
            <person name="Fedrigo O."/>
            <person name="Jarvis E.D."/>
            <person name="Hiller M."/>
            <person name="Vernes S.C."/>
            <person name="Myers E.W."/>
            <person name="Teeling E.C."/>
        </authorList>
    </citation>
    <scope>NUCLEOTIDE SEQUENCE [LARGE SCALE GENOMIC DNA]</scope>
    <source>
        <strain evidence="2">Bat1K_MPI-CBG_1</strain>
    </source>
</reference>
<organism evidence="2 3">
    <name type="scientific">Phyllostomus discolor</name>
    <name type="common">pale spear-nosed bat</name>
    <dbReference type="NCBI Taxonomy" id="89673"/>
    <lineage>
        <taxon>Eukaryota</taxon>
        <taxon>Metazoa</taxon>
        <taxon>Chordata</taxon>
        <taxon>Craniata</taxon>
        <taxon>Vertebrata</taxon>
        <taxon>Euteleostomi</taxon>
        <taxon>Mammalia</taxon>
        <taxon>Eutheria</taxon>
        <taxon>Laurasiatheria</taxon>
        <taxon>Chiroptera</taxon>
        <taxon>Yangochiroptera</taxon>
        <taxon>Phyllostomidae</taxon>
        <taxon>Phyllostominae</taxon>
        <taxon>Phyllostomus</taxon>
    </lineage>
</organism>
<feature type="compositionally biased region" description="Basic and acidic residues" evidence="1">
    <location>
        <begin position="11"/>
        <end position="25"/>
    </location>
</feature>